<dbReference type="SUPFAM" id="SSF103506">
    <property type="entry name" value="Mitochondrial carrier"/>
    <property type="match status" value="1"/>
</dbReference>
<dbReference type="Gramene" id="TraesCAD_scaffold_055792_01G000100.1">
    <property type="protein sequence ID" value="TraesCAD_scaffold_055792_01G000100.1"/>
    <property type="gene ID" value="TraesCAD_scaffold_055792_01G000100"/>
</dbReference>
<dbReference type="PANTHER" id="PTHR24089">
    <property type="entry name" value="SOLUTE CARRIER FAMILY 25"/>
    <property type="match status" value="1"/>
</dbReference>
<keyword evidence="2 7" id="KW-0813">Transport</keyword>
<keyword evidence="5 6" id="KW-0472">Membrane</keyword>
<evidence type="ECO:0000313" key="9">
    <source>
        <dbReference type="EnsemblPlants" id="TraesCS5B02G299100.1.cds1"/>
    </source>
</evidence>
<accession>A0A3B6LQ90</accession>
<protein>
    <recommendedName>
        <fullName evidence="11">Mitochondrial carrier protein</fullName>
    </recommendedName>
</protein>
<evidence type="ECO:0000256" key="1">
    <source>
        <dbReference type="ARBA" id="ARBA00004141"/>
    </source>
</evidence>
<evidence type="ECO:0000256" key="7">
    <source>
        <dbReference type="RuleBase" id="RU000488"/>
    </source>
</evidence>
<dbReference type="PROSITE" id="PS50920">
    <property type="entry name" value="SOLCAR"/>
    <property type="match status" value="3"/>
</dbReference>
<reference evidence="9" key="1">
    <citation type="submission" date="2018-08" db="EMBL/GenBank/DDBJ databases">
        <authorList>
            <person name="Rossello M."/>
        </authorList>
    </citation>
    <scope>NUCLEOTIDE SEQUENCE [LARGE SCALE GENOMIC DNA]</scope>
    <source>
        <strain evidence="9">cv. Chinese Spring</strain>
    </source>
</reference>
<keyword evidence="8" id="KW-1133">Transmembrane helix</keyword>
<comment type="similarity">
    <text evidence="7">Belongs to the mitochondrial carrier (TC 2.A.29) family.</text>
</comment>
<organism evidence="9">
    <name type="scientific">Triticum aestivum</name>
    <name type="common">Wheat</name>
    <dbReference type="NCBI Taxonomy" id="4565"/>
    <lineage>
        <taxon>Eukaryota</taxon>
        <taxon>Viridiplantae</taxon>
        <taxon>Streptophyta</taxon>
        <taxon>Embryophyta</taxon>
        <taxon>Tracheophyta</taxon>
        <taxon>Spermatophyta</taxon>
        <taxon>Magnoliopsida</taxon>
        <taxon>Liliopsida</taxon>
        <taxon>Poales</taxon>
        <taxon>Poaceae</taxon>
        <taxon>BOP clade</taxon>
        <taxon>Pooideae</taxon>
        <taxon>Triticodae</taxon>
        <taxon>Triticeae</taxon>
        <taxon>Triticinae</taxon>
        <taxon>Triticum</taxon>
    </lineage>
</organism>
<evidence type="ECO:0008006" key="11">
    <source>
        <dbReference type="Google" id="ProtNLM"/>
    </source>
</evidence>
<comment type="subcellular location">
    <subcellularLocation>
        <location evidence="1">Membrane</location>
        <topology evidence="1">Multi-pass membrane protein</topology>
    </subcellularLocation>
</comment>
<feature type="repeat" description="Solcar" evidence="6">
    <location>
        <begin position="34"/>
        <end position="119"/>
    </location>
</feature>
<dbReference type="PRINTS" id="PR00926">
    <property type="entry name" value="MITOCARRIER"/>
</dbReference>
<dbReference type="GO" id="GO:0005743">
    <property type="term" value="C:mitochondrial inner membrane"/>
    <property type="evidence" value="ECO:0000318"/>
    <property type="project" value="GO_Central"/>
</dbReference>
<evidence type="ECO:0000256" key="8">
    <source>
        <dbReference type="SAM" id="Phobius"/>
    </source>
</evidence>
<dbReference type="Gramene" id="TraesCS5B03G0765800.1">
    <property type="protein sequence ID" value="TraesCS5B03G0765800.1.CDS1"/>
    <property type="gene ID" value="TraesCS5B03G0765800"/>
</dbReference>
<sequence length="318" mass="32731">MADPTPTPTRAGTRTSRMAERSGVMFDTALASTPAYAREMLAGGVAGVLAKTSVASLGRVKLLRRMGGEPGGVGAVRTLVGIYRREGVAGLYRGNGTNALRVFPSKALHFAAYERYRGWLLAGSAAPSSSVVDLLAGSAAGGTALLATYPLDLARARLASGDAARTSVHGVLRAAYAEGGGVRGLYRGACPALARALPRAGIKFGAYEWLKLRLPEGYDGRADAQLACGVAAAQLASTATYPLGVVRRRMQLGLATGGVLQGVRATAREEGVRRLYAGLGIAYVKAVPAAAIGLVAYDQMKLLLKLAAGGHGESVHAP</sequence>
<dbReference type="InterPro" id="IPR023395">
    <property type="entry name" value="MCP_dom_sf"/>
</dbReference>
<dbReference type="Gene3D" id="1.50.40.10">
    <property type="entry name" value="Mitochondrial carrier domain"/>
    <property type="match status" value="1"/>
</dbReference>
<feature type="repeat" description="Solcar" evidence="6">
    <location>
        <begin position="220"/>
        <end position="303"/>
    </location>
</feature>
<feature type="repeat" description="Solcar" evidence="6">
    <location>
        <begin position="128"/>
        <end position="213"/>
    </location>
</feature>
<evidence type="ECO:0000256" key="3">
    <source>
        <dbReference type="ARBA" id="ARBA00022692"/>
    </source>
</evidence>
<dbReference type="InterPro" id="IPR018108">
    <property type="entry name" value="MCP_transmembrane"/>
</dbReference>
<dbReference type="InterPro" id="IPR002067">
    <property type="entry name" value="MCP"/>
</dbReference>
<dbReference type="GO" id="GO:0015228">
    <property type="term" value="F:coenzyme A transmembrane transporter activity"/>
    <property type="evidence" value="ECO:0000318"/>
    <property type="project" value="GO_Central"/>
</dbReference>
<evidence type="ECO:0000256" key="2">
    <source>
        <dbReference type="ARBA" id="ARBA00022448"/>
    </source>
</evidence>
<evidence type="ECO:0000256" key="6">
    <source>
        <dbReference type="PROSITE-ProRule" id="PRU00282"/>
    </source>
</evidence>
<evidence type="ECO:0000256" key="5">
    <source>
        <dbReference type="ARBA" id="ARBA00023136"/>
    </source>
</evidence>
<dbReference type="GO" id="GO:1990559">
    <property type="term" value="P:mitochondrial coenzyme A transmembrane transport"/>
    <property type="evidence" value="ECO:0000318"/>
    <property type="project" value="GO_Central"/>
</dbReference>
<dbReference type="Pfam" id="PF00153">
    <property type="entry name" value="Mito_carr"/>
    <property type="match status" value="3"/>
</dbReference>
<dbReference type="OrthoDB" id="270584at2759"/>
<keyword evidence="4" id="KW-0677">Repeat</keyword>
<name>A0A3B6LQ90_WHEAT</name>
<feature type="transmembrane region" description="Helical" evidence="8">
    <location>
        <begin position="275"/>
        <end position="297"/>
    </location>
</feature>
<dbReference type="Proteomes" id="UP000019116">
    <property type="component" value="Chromosome 5B"/>
</dbReference>
<dbReference type="EnsemblPlants" id="TraesCS5B02G299100.1">
    <property type="protein sequence ID" value="TraesCS5B02G299100.1.cds1"/>
    <property type="gene ID" value="TraesCS5B02G299100"/>
</dbReference>
<proteinExistence type="inferred from homology"/>
<dbReference type="STRING" id="4565.A0A3B6LQ90"/>
<dbReference type="Gramene" id="TraesCS5B02G299100.1">
    <property type="protein sequence ID" value="TraesCS5B02G299100.1.cds1"/>
    <property type="gene ID" value="TraesCS5B02G299100"/>
</dbReference>
<reference evidence="9" key="2">
    <citation type="submission" date="2018-10" db="UniProtKB">
        <authorList>
            <consortium name="EnsemblPlants"/>
        </authorList>
    </citation>
    <scope>IDENTIFICATION</scope>
</reference>
<evidence type="ECO:0000256" key="4">
    <source>
        <dbReference type="ARBA" id="ARBA00022737"/>
    </source>
</evidence>
<dbReference type="SMR" id="A0A3B6LQ90"/>
<dbReference type="AlphaFoldDB" id="A0A3B6LQ90"/>
<keyword evidence="3 6" id="KW-0812">Transmembrane</keyword>
<keyword evidence="10" id="KW-1185">Reference proteome</keyword>
<evidence type="ECO:0000313" key="10">
    <source>
        <dbReference type="Proteomes" id="UP000019116"/>
    </source>
</evidence>